<protein>
    <submittedName>
        <fullName evidence="1">Pyridoxamine 5'-phosphate oxidase family protein</fullName>
    </submittedName>
</protein>
<accession>A0ABW3MM46</accession>
<comment type="caution">
    <text evidence="1">The sequence shown here is derived from an EMBL/GenBank/DDBJ whole genome shotgun (WGS) entry which is preliminary data.</text>
</comment>
<dbReference type="Gene3D" id="2.30.110.10">
    <property type="entry name" value="Electron Transport, Fmn-binding Protein, Chain A"/>
    <property type="match status" value="1"/>
</dbReference>
<reference evidence="2" key="1">
    <citation type="journal article" date="2019" name="Int. J. Syst. Evol. Microbiol.">
        <title>The Global Catalogue of Microorganisms (GCM) 10K type strain sequencing project: providing services to taxonomists for standard genome sequencing and annotation.</title>
        <authorList>
            <consortium name="The Broad Institute Genomics Platform"/>
            <consortium name="The Broad Institute Genome Sequencing Center for Infectious Disease"/>
            <person name="Wu L."/>
            <person name="Ma J."/>
        </authorList>
    </citation>
    <scope>NUCLEOTIDE SEQUENCE [LARGE SCALE GENOMIC DNA]</scope>
    <source>
        <strain evidence="2">JCM 31486</strain>
    </source>
</reference>
<organism evidence="1 2">
    <name type="scientific">Kibdelosporangium lantanae</name>
    <dbReference type="NCBI Taxonomy" id="1497396"/>
    <lineage>
        <taxon>Bacteria</taxon>
        <taxon>Bacillati</taxon>
        <taxon>Actinomycetota</taxon>
        <taxon>Actinomycetes</taxon>
        <taxon>Pseudonocardiales</taxon>
        <taxon>Pseudonocardiaceae</taxon>
        <taxon>Kibdelosporangium</taxon>
    </lineage>
</organism>
<dbReference type="InterPro" id="IPR012349">
    <property type="entry name" value="Split_barrel_FMN-bd"/>
</dbReference>
<dbReference type="SUPFAM" id="SSF50475">
    <property type="entry name" value="FMN-binding split barrel"/>
    <property type="match status" value="1"/>
</dbReference>
<gene>
    <name evidence="1" type="ORF">ACFQ1S_41805</name>
</gene>
<sequence>RPHVVPVGVFYDPEAGTVVIGGAAGTNMTSSKKFRDARKNPDVAFIVDDLASVNPWSPRAIEIRGRAETHLTGGEEVGKRIGAMMPFDPAWIAIHPTRILTLGIDSDSFVLSARDIHPLP</sequence>
<evidence type="ECO:0000313" key="1">
    <source>
        <dbReference type="EMBL" id="MFD1051630.1"/>
    </source>
</evidence>
<proteinExistence type="predicted"/>
<keyword evidence="2" id="KW-1185">Reference proteome</keyword>
<dbReference type="EMBL" id="JBHTIS010003745">
    <property type="protein sequence ID" value="MFD1051630.1"/>
    <property type="molecule type" value="Genomic_DNA"/>
</dbReference>
<feature type="non-terminal residue" evidence="1">
    <location>
        <position position="1"/>
    </location>
</feature>
<name>A0ABW3MM46_9PSEU</name>
<dbReference type="Proteomes" id="UP001597045">
    <property type="component" value="Unassembled WGS sequence"/>
</dbReference>
<evidence type="ECO:0000313" key="2">
    <source>
        <dbReference type="Proteomes" id="UP001597045"/>
    </source>
</evidence>